<dbReference type="OrthoDB" id="1523900at2"/>
<dbReference type="SUPFAM" id="SSF69618">
    <property type="entry name" value="HemD-like"/>
    <property type="match status" value="1"/>
</dbReference>
<protein>
    <submittedName>
        <fullName evidence="2">Uroporphyrinogen-III synthase</fullName>
    </submittedName>
</protein>
<name>A0A1T5E7W8_9FLAO</name>
<dbReference type="Gene3D" id="3.40.50.10090">
    <property type="match status" value="2"/>
</dbReference>
<dbReference type="PANTHER" id="PTHR12390">
    <property type="entry name" value="UROPORPHYRINOGEN III SYNTHASE"/>
    <property type="match status" value="1"/>
</dbReference>
<gene>
    <name evidence="2" type="ORF">SAMN05660477_01169</name>
</gene>
<dbReference type="RefSeq" id="WP_079666441.1">
    <property type="nucleotide sequence ID" value="NZ_FUYZ01000003.1"/>
</dbReference>
<dbReference type="GO" id="GO:0006780">
    <property type="term" value="P:uroporphyrinogen III biosynthetic process"/>
    <property type="evidence" value="ECO:0007669"/>
    <property type="project" value="InterPro"/>
</dbReference>
<proteinExistence type="predicted"/>
<reference evidence="2 3" key="1">
    <citation type="submission" date="2017-02" db="EMBL/GenBank/DDBJ databases">
        <authorList>
            <person name="Peterson S.W."/>
        </authorList>
    </citation>
    <scope>NUCLEOTIDE SEQUENCE [LARGE SCALE GENOMIC DNA]</scope>
    <source>
        <strain evidence="2 3">DSM 22323</strain>
    </source>
</reference>
<sequence length="222" mass="25228">MRLLLTKHINDADISKLGDDIVVDFVDVISIENLNFETENITNKALIFTSINAVKSFFNNETSKQLTPKNPIYCVGEQSQIFLEQKGFKVINTEKNAEELSNYFIKDNKNETYLHFCADIALEKLSETFKNLGKDYKKIVSYKTKLTEPIYNKDFDAVAFFSPSGVRSFAANNTLGGKTIFSIGDTTTNEIKNWTSEKILTSDKNTIEDLLNLIRDYASDKK</sequence>
<dbReference type="InterPro" id="IPR003754">
    <property type="entry name" value="4pyrrol_synth_uPrphyn_synth"/>
</dbReference>
<dbReference type="EMBL" id="FUYZ01000003">
    <property type="protein sequence ID" value="SKB79906.1"/>
    <property type="molecule type" value="Genomic_DNA"/>
</dbReference>
<dbReference type="STRING" id="619805.SAMN05660477_01169"/>
<dbReference type="GO" id="GO:0004852">
    <property type="term" value="F:uroporphyrinogen-III synthase activity"/>
    <property type="evidence" value="ECO:0007669"/>
    <property type="project" value="InterPro"/>
</dbReference>
<dbReference type="InterPro" id="IPR036108">
    <property type="entry name" value="4pyrrol_syn_uPrphyn_synt_sf"/>
</dbReference>
<dbReference type="AlphaFoldDB" id="A0A1T5E7W8"/>
<organism evidence="2 3">
    <name type="scientific">Soonwooa buanensis</name>
    <dbReference type="NCBI Taxonomy" id="619805"/>
    <lineage>
        <taxon>Bacteria</taxon>
        <taxon>Pseudomonadati</taxon>
        <taxon>Bacteroidota</taxon>
        <taxon>Flavobacteriia</taxon>
        <taxon>Flavobacteriales</taxon>
        <taxon>Weeksellaceae</taxon>
        <taxon>Chryseobacterium group</taxon>
        <taxon>Soonwooa</taxon>
    </lineage>
</organism>
<dbReference type="InterPro" id="IPR039793">
    <property type="entry name" value="UROS/Hem4"/>
</dbReference>
<evidence type="ECO:0000259" key="1">
    <source>
        <dbReference type="Pfam" id="PF02602"/>
    </source>
</evidence>
<feature type="domain" description="Tetrapyrrole biosynthesis uroporphyrinogen III synthase" evidence="1">
    <location>
        <begin position="28"/>
        <end position="211"/>
    </location>
</feature>
<evidence type="ECO:0000313" key="2">
    <source>
        <dbReference type="EMBL" id="SKB79906.1"/>
    </source>
</evidence>
<accession>A0A1T5E7W8</accession>
<keyword evidence="3" id="KW-1185">Reference proteome</keyword>
<dbReference type="GO" id="GO:0005829">
    <property type="term" value="C:cytosol"/>
    <property type="evidence" value="ECO:0007669"/>
    <property type="project" value="TreeGrafter"/>
</dbReference>
<dbReference type="PANTHER" id="PTHR12390:SF0">
    <property type="entry name" value="UROPORPHYRINOGEN-III SYNTHASE"/>
    <property type="match status" value="1"/>
</dbReference>
<dbReference type="Pfam" id="PF02602">
    <property type="entry name" value="HEM4"/>
    <property type="match status" value="1"/>
</dbReference>
<dbReference type="CDD" id="cd06578">
    <property type="entry name" value="HemD"/>
    <property type="match status" value="1"/>
</dbReference>
<dbReference type="Proteomes" id="UP000191112">
    <property type="component" value="Unassembled WGS sequence"/>
</dbReference>
<evidence type="ECO:0000313" key="3">
    <source>
        <dbReference type="Proteomes" id="UP000191112"/>
    </source>
</evidence>